<gene>
    <name evidence="7 10" type="primary">groL</name>
    <name evidence="7" type="synonym">groEL</name>
    <name evidence="10" type="ORF">TRABTM_A_02340</name>
</gene>
<dbReference type="FunFam" id="3.50.7.10:FF:000001">
    <property type="entry name" value="60 kDa chaperonin"/>
    <property type="match status" value="1"/>
</dbReference>
<dbReference type="NCBIfam" id="NF009487">
    <property type="entry name" value="PRK12849.1"/>
    <property type="match status" value="1"/>
</dbReference>
<dbReference type="InterPro" id="IPR001844">
    <property type="entry name" value="Cpn60/GroEL"/>
</dbReference>
<dbReference type="Gene3D" id="3.30.260.10">
    <property type="entry name" value="TCP-1-like chaperonin intermediate domain"/>
    <property type="match status" value="1"/>
</dbReference>
<dbReference type="Pfam" id="PF00118">
    <property type="entry name" value="Cpn60_TCP1"/>
    <property type="match status" value="1"/>
</dbReference>
<dbReference type="GO" id="GO:0005524">
    <property type="term" value="F:ATP binding"/>
    <property type="evidence" value="ECO:0007669"/>
    <property type="project" value="UniProtKB-UniRule"/>
</dbReference>
<dbReference type="EC" id="5.6.1.7" evidence="7"/>
<dbReference type="SUPFAM" id="SSF48592">
    <property type="entry name" value="GroEL equatorial domain-like"/>
    <property type="match status" value="2"/>
</dbReference>
<protein>
    <recommendedName>
        <fullName evidence="7">Chaperonin GroEL</fullName>
        <ecNumber evidence="7">5.6.1.7</ecNumber>
    </recommendedName>
    <alternativeName>
        <fullName evidence="7">60 kDa chaperonin</fullName>
    </alternativeName>
    <alternativeName>
        <fullName evidence="7">Chaperonin-60</fullName>
        <shortName evidence="7">Cpn60</shortName>
    </alternativeName>
</protein>
<feature type="binding site" evidence="7">
    <location>
        <position position="440"/>
    </location>
    <ligand>
        <name>ATP</name>
        <dbReference type="ChEBI" id="CHEBI:30616"/>
    </ligand>
</feature>
<comment type="similarity">
    <text evidence="1 7 8">Belongs to the chaperonin (HSP60) family.</text>
</comment>
<dbReference type="InterPro" id="IPR027409">
    <property type="entry name" value="GroEL-like_apical_dom_sf"/>
</dbReference>
<dbReference type="CDD" id="cd03344">
    <property type="entry name" value="GroEL"/>
    <property type="match status" value="1"/>
</dbReference>
<dbReference type="NCBIfam" id="TIGR02348">
    <property type="entry name" value="GroEL"/>
    <property type="match status" value="1"/>
</dbReference>
<feature type="binding site" evidence="7">
    <location>
        <begin position="55"/>
        <end position="58"/>
    </location>
    <ligand>
        <name>ATP</name>
        <dbReference type="ChEBI" id="CHEBI:30616"/>
    </ligand>
</feature>
<dbReference type="InterPro" id="IPR018370">
    <property type="entry name" value="Chaperonin_Cpn60_CS"/>
</dbReference>
<keyword evidence="5 7" id="KW-0143">Chaperone</keyword>
<dbReference type="EMBL" id="LT594522">
    <property type="protein sequence ID" value="SBT82075.1"/>
    <property type="molecule type" value="Genomic_DNA"/>
</dbReference>
<dbReference type="NCBIfam" id="NF000592">
    <property type="entry name" value="PRK00013.1"/>
    <property type="match status" value="1"/>
</dbReference>
<keyword evidence="6 7" id="KW-0413">Isomerase</keyword>
<dbReference type="InterPro" id="IPR027410">
    <property type="entry name" value="TCP-1-like_intermed_sf"/>
</dbReference>
<dbReference type="PANTHER" id="PTHR45633">
    <property type="entry name" value="60 KDA HEAT SHOCK PROTEIN, MITOCHONDRIAL"/>
    <property type="match status" value="1"/>
</dbReference>
<dbReference type="PATRIC" id="fig|1835721.3.peg.216"/>
<dbReference type="NCBIfam" id="NF009489">
    <property type="entry name" value="PRK12851.1"/>
    <property type="match status" value="1"/>
</dbReference>
<dbReference type="HAMAP" id="MF_00600">
    <property type="entry name" value="CH60"/>
    <property type="match status" value="1"/>
</dbReference>
<evidence type="ECO:0000256" key="7">
    <source>
        <dbReference type="HAMAP-Rule" id="MF_00600"/>
    </source>
</evidence>
<evidence type="ECO:0000256" key="4">
    <source>
        <dbReference type="ARBA" id="ARBA00022840"/>
    </source>
</evidence>
<dbReference type="STRING" id="1835721.TRABTM_A_02340"/>
<keyword evidence="11" id="KW-1185">Reference proteome</keyword>
<evidence type="ECO:0000256" key="8">
    <source>
        <dbReference type="RuleBase" id="RU000418"/>
    </source>
</evidence>
<sequence length="570" mass="60327">MLKTNSNILIQAKLSELNEFQGNIEMTAKDVKFGNDARVKMLRGVNVLADAVKVTLGPKGRNVVLDKSFGAPAITKDGVSVAREIELEDKFENMGAQMVKEVASKANDAAGDGTTTATVLAQSIVNEGLKAVAAGMNPMDLKRGIDKAVVAAVAELRKLSVPCSDSKAIAQVGTISANSDETVGTLIAEAMAKVGKEGVITVEEGSGLQDELDVVEGMQFDRGYLSPYFVNKQETGIVELESPFILLVDKKISNIREMLPVLEAVAKAGKPLLIIAEDVEGEALATLVVNTMRGIVKVTAVKAPGFGDRRKAMMQDIAILTSGTVISEEIGLELEKAKLEDMGQAKRVVITKDTTTIIDGMGDKALISSRVAQINQQRDEATSDYDREKLQERIAKLAGGVAVIKVGAATEVEMKEKKARVEDALHATRAAVEEGVVAGGGVALIRVANSIAELKGNNEDQNVGIKVARRAMESTLRQIVANAGEEPSVIANKVKASEGDIGYNAATEEYGNMIDMGILDPTKVTRSALQYAASIAGLMITTECMVTELPKDEKTDMGSANGGMGSGSMM</sequence>
<dbReference type="AlphaFoldDB" id="A0A1C3L488"/>
<evidence type="ECO:0000313" key="11">
    <source>
        <dbReference type="Proteomes" id="UP000092809"/>
    </source>
</evidence>
<evidence type="ECO:0000256" key="2">
    <source>
        <dbReference type="ARBA" id="ARBA00022490"/>
    </source>
</evidence>
<evidence type="ECO:0000256" key="6">
    <source>
        <dbReference type="ARBA" id="ARBA00023235"/>
    </source>
</evidence>
<dbReference type="SUPFAM" id="SSF52029">
    <property type="entry name" value="GroEL apical domain-like"/>
    <property type="match status" value="1"/>
</dbReference>
<dbReference type="GO" id="GO:0016853">
    <property type="term" value="F:isomerase activity"/>
    <property type="evidence" value="ECO:0007669"/>
    <property type="project" value="UniProtKB-KW"/>
</dbReference>
<dbReference type="NCBIfam" id="NF009488">
    <property type="entry name" value="PRK12850.1"/>
    <property type="match status" value="1"/>
</dbReference>
<keyword evidence="4 7" id="KW-0067">ATP-binding</keyword>
<feature type="binding site" evidence="7">
    <location>
        <position position="76"/>
    </location>
    <ligand>
        <name>ATP</name>
        <dbReference type="ChEBI" id="CHEBI:30616"/>
    </ligand>
</feature>
<dbReference type="GO" id="GO:0005737">
    <property type="term" value="C:cytoplasm"/>
    <property type="evidence" value="ECO:0007669"/>
    <property type="project" value="UniProtKB-SubCell"/>
</dbReference>
<dbReference type="InterPro" id="IPR027413">
    <property type="entry name" value="GROEL-like_equatorial_sf"/>
</dbReference>
<evidence type="ECO:0000313" key="10">
    <source>
        <dbReference type="EMBL" id="SBT82075.1"/>
    </source>
</evidence>
<dbReference type="GO" id="GO:0051082">
    <property type="term" value="F:unfolded protein binding"/>
    <property type="evidence" value="ECO:0007669"/>
    <property type="project" value="UniProtKB-UniRule"/>
</dbReference>
<evidence type="ECO:0000256" key="9">
    <source>
        <dbReference type="RuleBase" id="RU000419"/>
    </source>
</evidence>
<reference evidence="11" key="1">
    <citation type="submission" date="2016-06" db="EMBL/GenBank/DDBJ databases">
        <authorList>
            <person name="Szabo Gitta"/>
        </authorList>
    </citation>
    <scope>NUCLEOTIDE SEQUENCE [LARGE SCALE GENOMIC DNA]</scope>
</reference>
<dbReference type="KEGG" id="senm:TRABTM_A_02340"/>
<dbReference type="Gene3D" id="1.10.560.10">
    <property type="entry name" value="GroEL-like equatorial domain"/>
    <property type="match status" value="1"/>
</dbReference>
<feature type="binding site" evidence="7">
    <location>
        <position position="520"/>
    </location>
    <ligand>
        <name>ATP</name>
        <dbReference type="ChEBI" id="CHEBI:30616"/>
    </ligand>
</feature>
<dbReference type="PROSITE" id="PS00296">
    <property type="entry name" value="CHAPERONINS_CPN60"/>
    <property type="match status" value="1"/>
</dbReference>
<keyword evidence="3 7" id="KW-0547">Nucleotide-binding</keyword>
<evidence type="ECO:0000256" key="3">
    <source>
        <dbReference type="ARBA" id="ARBA00022741"/>
    </source>
</evidence>
<organism evidence="10 11">
    <name type="scientific">secondary endosymbiont of Trabutina mannipara</name>
    <dbReference type="NCBI Taxonomy" id="1835721"/>
    <lineage>
        <taxon>Bacteria</taxon>
        <taxon>Pseudomonadati</taxon>
        <taxon>Pseudomonadota</taxon>
        <taxon>Gammaproteobacteria</taxon>
        <taxon>Enterobacterales</taxon>
        <taxon>Enterobacteriaceae</taxon>
    </lineage>
</organism>
<feature type="binding site" evidence="7">
    <location>
        <begin position="112"/>
        <end position="116"/>
    </location>
    <ligand>
        <name>ATP</name>
        <dbReference type="ChEBI" id="CHEBI:30616"/>
    </ligand>
</feature>
<proteinExistence type="inferred from homology"/>
<keyword evidence="2 7" id="KW-0963">Cytoplasm</keyword>
<dbReference type="Gene3D" id="3.50.7.10">
    <property type="entry name" value="GroEL"/>
    <property type="match status" value="1"/>
</dbReference>
<dbReference type="InterPro" id="IPR002423">
    <property type="entry name" value="Cpn60/GroEL/TCP-1"/>
</dbReference>
<dbReference type="FunFam" id="1.10.560.10:FF:000001">
    <property type="entry name" value="60 kDa chaperonin"/>
    <property type="match status" value="1"/>
</dbReference>
<comment type="subunit">
    <text evidence="7 9">Forms a cylinder of 14 subunits composed of two heptameric rings stacked back-to-back. Interacts with the co-chaperonin GroES.</text>
</comment>
<dbReference type="Proteomes" id="UP000092809">
    <property type="component" value="Chromosome I"/>
</dbReference>
<accession>A0A1C3L488</accession>
<name>A0A1C3L488_9ENTR</name>
<comment type="subcellular location">
    <subcellularLocation>
        <location evidence="7">Cytoplasm</location>
    </subcellularLocation>
</comment>
<feature type="binding site" evidence="7">
    <location>
        <begin position="504"/>
        <end position="506"/>
    </location>
    <ligand>
        <name>ATP</name>
        <dbReference type="ChEBI" id="CHEBI:30616"/>
    </ligand>
</feature>
<evidence type="ECO:0000256" key="5">
    <source>
        <dbReference type="ARBA" id="ARBA00023186"/>
    </source>
</evidence>
<dbReference type="GO" id="GO:0042026">
    <property type="term" value="P:protein refolding"/>
    <property type="evidence" value="ECO:0007669"/>
    <property type="project" value="UniProtKB-UniRule"/>
</dbReference>
<evidence type="ECO:0000256" key="1">
    <source>
        <dbReference type="ARBA" id="ARBA00006607"/>
    </source>
</evidence>
<dbReference type="PRINTS" id="PR00298">
    <property type="entry name" value="CHAPERONIN60"/>
</dbReference>
<dbReference type="GO" id="GO:0140662">
    <property type="term" value="F:ATP-dependent protein folding chaperone"/>
    <property type="evidence" value="ECO:0007669"/>
    <property type="project" value="InterPro"/>
</dbReference>
<comment type="function">
    <text evidence="7 9">Together with its co-chaperonin GroES, plays an essential role in assisting protein folding. The GroEL-GroES system forms a nano-cage that allows encapsulation of the non-native substrate proteins and provides a physical environment optimized to promote and accelerate protein folding.</text>
</comment>